<evidence type="ECO:0000313" key="2">
    <source>
        <dbReference type="EMBL" id="MFC4986654.1"/>
    </source>
</evidence>
<sequence>MYQQCPFCDRVFEIGETDYRPMKAHIRARHADSDEGGAGAPTVKSASRGSAAD</sequence>
<organism evidence="2 3">
    <name type="scientific">Saliphagus infecundisoli</name>
    <dbReference type="NCBI Taxonomy" id="1849069"/>
    <lineage>
        <taxon>Archaea</taxon>
        <taxon>Methanobacteriati</taxon>
        <taxon>Methanobacteriota</taxon>
        <taxon>Stenosarchaea group</taxon>
        <taxon>Halobacteria</taxon>
        <taxon>Halobacteriales</taxon>
        <taxon>Natrialbaceae</taxon>
        <taxon>Saliphagus</taxon>
    </lineage>
</organism>
<dbReference type="EMBL" id="JBHSJG010000006">
    <property type="protein sequence ID" value="MFC4986654.1"/>
    <property type="molecule type" value="Genomic_DNA"/>
</dbReference>
<feature type="compositionally biased region" description="Polar residues" evidence="1">
    <location>
        <begin position="44"/>
        <end position="53"/>
    </location>
</feature>
<name>A0ABD5QAP4_9EURY</name>
<gene>
    <name evidence="2" type="ORF">ACFPFO_02440</name>
</gene>
<dbReference type="RefSeq" id="WP_157972491.1">
    <property type="nucleotide sequence ID" value="NZ_JAIVEF010000002.1"/>
</dbReference>
<proteinExistence type="predicted"/>
<evidence type="ECO:0008006" key="4">
    <source>
        <dbReference type="Google" id="ProtNLM"/>
    </source>
</evidence>
<protein>
    <recommendedName>
        <fullName evidence="4">C2H2-type domain-containing protein</fullName>
    </recommendedName>
</protein>
<reference evidence="2 3" key="1">
    <citation type="journal article" date="2019" name="Int. J. Syst. Evol. Microbiol.">
        <title>The Global Catalogue of Microorganisms (GCM) 10K type strain sequencing project: providing services to taxonomists for standard genome sequencing and annotation.</title>
        <authorList>
            <consortium name="The Broad Institute Genomics Platform"/>
            <consortium name="The Broad Institute Genome Sequencing Center for Infectious Disease"/>
            <person name="Wu L."/>
            <person name="Ma J."/>
        </authorList>
    </citation>
    <scope>NUCLEOTIDE SEQUENCE [LARGE SCALE GENOMIC DNA]</scope>
    <source>
        <strain evidence="2 3">CGMCC 1.15824</strain>
    </source>
</reference>
<comment type="caution">
    <text evidence="2">The sequence shown here is derived from an EMBL/GenBank/DDBJ whole genome shotgun (WGS) entry which is preliminary data.</text>
</comment>
<dbReference type="AlphaFoldDB" id="A0ABD5QAP4"/>
<feature type="region of interest" description="Disordered" evidence="1">
    <location>
        <begin position="27"/>
        <end position="53"/>
    </location>
</feature>
<dbReference type="Proteomes" id="UP001595925">
    <property type="component" value="Unassembled WGS sequence"/>
</dbReference>
<keyword evidence="3" id="KW-1185">Reference proteome</keyword>
<evidence type="ECO:0000256" key="1">
    <source>
        <dbReference type="SAM" id="MobiDB-lite"/>
    </source>
</evidence>
<accession>A0ABD5QAP4</accession>
<evidence type="ECO:0000313" key="3">
    <source>
        <dbReference type="Proteomes" id="UP001595925"/>
    </source>
</evidence>